<dbReference type="InterPro" id="IPR032710">
    <property type="entry name" value="NTF2-like_dom_sf"/>
</dbReference>
<dbReference type="InterPro" id="IPR013100">
    <property type="entry name" value="LEH"/>
</dbReference>
<evidence type="ECO:0000313" key="2">
    <source>
        <dbReference type="EMBL" id="RVW07300.1"/>
    </source>
</evidence>
<dbReference type="Pfam" id="PF07858">
    <property type="entry name" value="LEH"/>
    <property type="match status" value="1"/>
</dbReference>
<name>A0A3S3BR65_9NOCA</name>
<keyword evidence="2" id="KW-0378">Hydrolase</keyword>
<sequence>MSAAADLVTEFCGLWSDPDPAVIAEYFTEDAVYHNIPMDPVKGRDAIREFLEGFLATFDGIDFQIHRQVEADGVVMNERTDVLRGLGKETPLPVMGVFEVVDGKIAAWRDYFDMGAITAAFGG</sequence>
<keyword evidence="3" id="KW-1185">Reference proteome</keyword>
<dbReference type="GO" id="GO:0016787">
    <property type="term" value="F:hydrolase activity"/>
    <property type="evidence" value="ECO:0007669"/>
    <property type="project" value="UniProtKB-KW"/>
</dbReference>
<comment type="caution">
    <text evidence="2">The sequence shown here is derived from an EMBL/GenBank/DDBJ whole genome shotgun (WGS) entry which is preliminary data.</text>
</comment>
<organism evidence="2 3">
    <name type="scientific">Prescottella agglutinans</name>
    <dbReference type="NCBI Taxonomy" id="1644129"/>
    <lineage>
        <taxon>Bacteria</taxon>
        <taxon>Bacillati</taxon>
        <taxon>Actinomycetota</taxon>
        <taxon>Actinomycetes</taxon>
        <taxon>Mycobacteriales</taxon>
        <taxon>Nocardiaceae</taxon>
        <taxon>Prescottella</taxon>
    </lineage>
</organism>
<dbReference type="Proteomes" id="UP000286208">
    <property type="component" value="Unassembled WGS sequence"/>
</dbReference>
<reference evidence="2 3" key="1">
    <citation type="submission" date="2018-11" db="EMBL/GenBank/DDBJ databases">
        <title>Rhodococcus spongicola sp. nov. and Rhodococcus xishaensis sp. nov. from marine sponges.</title>
        <authorList>
            <person name="Li L."/>
            <person name="Lin H.W."/>
        </authorList>
    </citation>
    <scope>NUCLEOTIDE SEQUENCE [LARGE SCALE GENOMIC DNA]</scope>
    <source>
        <strain evidence="2 3">CCTCC AB2014297</strain>
    </source>
</reference>
<evidence type="ECO:0000313" key="3">
    <source>
        <dbReference type="Proteomes" id="UP000286208"/>
    </source>
</evidence>
<feature type="domain" description="Limonene-1,2-epoxide hydrolase" evidence="1">
    <location>
        <begin position="26"/>
        <end position="117"/>
    </location>
</feature>
<dbReference type="Gene3D" id="3.10.450.50">
    <property type="match status" value="1"/>
</dbReference>
<protein>
    <submittedName>
        <fullName evidence="2">Limonene-1,2-epoxide hydrolase</fullName>
    </submittedName>
</protein>
<dbReference type="SUPFAM" id="SSF54427">
    <property type="entry name" value="NTF2-like"/>
    <property type="match status" value="1"/>
</dbReference>
<dbReference type="AlphaFoldDB" id="A0A3S3BR65"/>
<accession>A0A3S3BR65</accession>
<dbReference type="OrthoDB" id="9781757at2"/>
<evidence type="ECO:0000259" key="1">
    <source>
        <dbReference type="Pfam" id="PF07858"/>
    </source>
</evidence>
<proteinExistence type="predicted"/>
<dbReference type="RefSeq" id="WP_127918300.1">
    <property type="nucleotide sequence ID" value="NZ_RKLP01000013.1"/>
</dbReference>
<gene>
    <name evidence="2" type="ORF">EGT67_22405</name>
</gene>
<dbReference type="EMBL" id="RKLP01000013">
    <property type="protein sequence ID" value="RVW07300.1"/>
    <property type="molecule type" value="Genomic_DNA"/>
</dbReference>
<dbReference type="CDD" id="cd00531">
    <property type="entry name" value="NTF2_like"/>
    <property type="match status" value="1"/>
</dbReference>